<dbReference type="PANTHER" id="PTHR24246:SF27">
    <property type="entry name" value="ADENOSINE RECEPTOR, ISOFORM A"/>
    <property type="match status" value="1"/>
</dbReference>
<keyword evidence="9" id="KW-0807">Transducer</keyword>
<keyword evidence="4 10" id="KW-1133">Transmembrane helix</keyword>
<sequence>MNDSNAVQAASDNVSNNFVFDPASTWFMCGLYIILGTTAICCNLLDIVVFCTNHELRRKYLFFMALDFGELIDGLCYFLTSIGRGSAVLDGTFEKPISFHACFFERYWVHALIMGTEVPALITIVLSIERILAVYKPKFYSTYVTTKTKILSLVVVGLIEMCFLSLAGYSAYHNYEMANTRHCAVITSTSTFYATFHFSFVVSAYVVSFICLLTIYIIHRKMRKNTSMKYGNKRDPQLVLFLCVTGTAMVMITFPSIVMLGIRYRLFAVNDIVVGLMYSTPGFMTVIDTILNFIFRPEYRSQVKRLAKLKFDSAQAQTAVTVIRATMVMRGCTVADFKTQANWSDGPVSIAPERKTRIRYAA</sequence>
<evidence type="ECO:0000256" key="7">
    <source>
        <dbReference type="ARBA" id="ARBA00023170"/>
    </source>
</evidence>
<dbReference type="SUPFAM" id="SSF81321">
    <property type="entry name" value="Family A G protein-coupled receptor-like"/>
    <property type="match status" value="1"/>
</dbReference>
<dbReference type="PANTHER" id="PTHR24246">
    <property type="entry name" value="OLFACTORY RECEPTOR AND ADENOSINE RECEPTOR"/>
    <property type="match status" value="1"/>
</dbReference>
<comment type="caution">
    <text evidence="12">The sequence shown here is derived from an EMBL/GenBank/DDBJ whole genome shotgun (WGS) entry which is preliminary data.</text>
</comment>
<evidence type="ECO:0000256" key="5">
    <source>
        <dbReference type="ARBA" id="ARBA00023040"/>
    </source>
</evidence>
<dbReference type="InterPro" id="IPR017452">
    <property type="entry name" value="GPCR_Rhodpsn_7TM"/>
</dbReference>
<keyword evidence="5" id="KW-0297">G-protein coupled receptor</keyword>
<keyword evidence="2" id="KW-1003">Cell membrane</keyword>
<evidence type="ECO:0000313" key="12">
    <source>
        <dbReference type="EMBL" id="KAK0402608.1"/>
    </source>
</evidence>
<dbReference type="EMBL" id="JAUCMV010000004">
    <property type="protein sequence ID" value="KAK0402608.1"/>
    <property type="molecule type" value="Genomic_DNA"/>
</dbReference>
<evidence type="ECO:0000256" key="3">
    <source>
        <dbReference type="ARBA" id="ARBA00022692"/>
    </source>
</evidence>
<dbReference type="GO" id="GO:0005886">
    <property type="term" value="C:plasma membrane"/>
    <property type="evidence" value="ECO:0007669"/>
    <property type="project" value="UniProtKB-SubCell"/>
</dbReference>
<dbReference type="Proteomes" id="UP001175271">
    <property type="component" value="Unassembled WGS sequence"/>
</dbReference>
<dbReference type="GO" id="GO:0004930">
    <property type="term" value="F:G protein-coupled receptor activity"/>
    <property type="evidence" value="ECO:0007669"/>
    <property type="project" value="UniProtKB-KW"/>
</dbReference>
<protein>
    <recommendedName>
        <fullName evidence="11">G-protein coupled receptors family 1 profile domain-containing protein</fullName>
    </recommendedName>
</protein>
<feature type="transmembrane region" description="Helical" evidence="10">
    <location>
        <begin position="25"/>
        <end position="48"/>
    </location>
</feature>
<name>A0AA39HB72_9BILA</name>
<feature type="domain" description="G-protein coupled receptors family 1 profile" evidence="11">
    <location>
        <begin position="42"/>
        <end position="296"/>
    </location>
</feature>
<feature type="transmembrane region" description="Helical" evidence="10">
    <location>
        <begin position="60"/>
        <end position="80"/>
    </location>
</feature>
<evidence type="ECO:0000259" key="11">
    <source>
        <dbReference type="PROSITE" id="PS50262"/>
    </source>
</evidence>
<dbReference type="CDD" id="cd00637">
    <property type="entry name" value="7tm_classA_rhodopsin-like"/>
    <property type="match status" value="1"/>
</dbReference>
<feature type="transmembrane region" description="Helical" evidence="10">
    <location>
        <begin position="192"/>
        <end position="218"/>
    </location>
</feature>
<evidence type="ECO:0000256" key="8">
    <source>
        <dbReference type="ARBA" id="ARBA00023180"/>
    </source>
</evidence>
<evidence type="ECO:0000256" key="9">
    <source>
        <dbReference type="ARBA" id="ARBA00023224"/>
    </source>
</evidence>
<dbReference type="AlphaFoldDB" id="A0AA39HB72"/>
<keyword evidence="7" id="KW-0675">Receptor</keyword>
<feature type="transmembrane region" description="Helical" evidence="10">
    <location>
        <begin position="272"/>
        <end position="295"/>
    </location>
</feature>
<comment type="subcellular location">
    <subcellularLocation>
        <location evidence="1">Cell membrane</location>
        <topology evidence="1">Multi-pass membrane protein</topology>
    </subcellularLocation>
</comment>
<evidence type="ECO:0000256" key="2">
    <source>
        <dbReference type="ARBA" id="ARBA00022475"/>
    </source>
</evidence>
<feature type="transmembrane region" description="Helical" evidence="10">
    <location>
        <begin position="238"/>
        <end position="260"/>
    </location>
</feature>
<evidence type="ECO:0000256" key="6">
    <source>
        <dbReference type="ARBA" id="ARBA00023136"/>
    </source>
</evidence>
<evidence type="ECO:0000256" key="10">
    <source>
        <dbReference type="SAM" id="Phobius"/>
    </source>
</evidence>
<proteinExistence type="predicted"/>
<keyword evidence="3 10" id="KW-0812">Transmembrane</keyword>
<dbReference type="PROSITE" id="PS50262">
    <property type="entry name" value="G_PROTEIN_RECEP_F1_2"/>
    <property type="match status" value="1"/>
</dbReference>
<evidence type="ECO:0000313" key="13">
    <source>
        <dbReference type="Proteomes" id="UP001175271"/>
    </source>
</evidence>
<feature type="transmembrane region" description="Helical" evidence="10">
    <location>
        <begin position="150"/>
        <end position="172"/>
    </location>
</feature>
<evidence type="ECO:0000256" key="4">
    <source>
        <dbReference type="ARBA" id="ARBA00022989"/>
    </source>
</evidence>
<feature type="transmembrane region" description="Helical" evidence="10">
    <location>
        <begin position="107"/>
        <end position="129"/>
    </location>
</feature>
<keyword evidence="8" id="KW-0325">Glycoprotein</keyword>
<gene>
    <name evidence="12" type="ORF">QR680_016428</name>
</gene>
<reference evidence="12" key="1">
    <citation type="submission" date="2023-06" db="EMBL/GenBank/DDBJ databases">
        <title>Genomic analysis of the entomopathogenic nematode Steinernema hermaphroditum.</title>
        <authorList>
            <person name="Schwarz E.M."/>
            <person name="Heppert J.K."/>
            <person name="Baniya A."/>
            <person name="Schwartz H.T."/>
            <person name="Tan C.-H."/>
            <person name="Antoshechkin I."/>
            <person name="Sternberg P.W."/>
            <person name="Goodrich-Blair H."/>
            <person name="Dillman A.R."/>
        </authorList>
    </citation>
    <scope>NUCLEOTIDE SEQUENCE</scope>
    <source>
        <strain evidence="12">PS9179</strain>
        <tissue evidence="12">Whole animal</tissue>
    </source>
</reference>
<evidence type="ECO:0000256" key="1">
    <source>
        <dbReference type="ARBA" id="ARBA00004651"/>
    </source>
</evidence>
<dbReference type="Gene3D" id="1.20.1070.10">
    <property type="entry name" value="Rhodopsin 7-helix transmembrane proteins"/>
    <property type="match status" value="1"/>
</dbReference>
<organism evidence="12 13">
    <name type="scientific">Steinernema hermaphroditum</name>
    <dbReference type="NCBI Taxonomy" id="289476"/>
    <lineage>
        <taxon>Eukaryota</taxon>
        <taxon>Metazoa</taxon>
        <taxon>Ecdysozoa</taxon>
        <taxon>Nematoda</taxon>
        <taxon>Chromadorea</taxon>
        <taxon>Rhabditida</taxon>
        <taxon>Tylenchina</taxon>
        <taxon>Panagrolaimomorpha</taxon>
        <taxon>Strongyloidoidea</taxon>
        <taxon>Steinernematidae</taxon>
        <taxon>Steinernema</taxon>
    </lineage>
</organism>
<keyword evidence="13" id="KW-1185">Reference proteome</keyword>
<accession>A0AA39HB72</accession>
<keyword evidence="6 10" id="KW-0472">Membrane</keyword>